<protein>
    <submittedName>
        <fullName evidence="2">Uncharacterized protein</fullName>
    </submittedName>
</protein>
<reference evidence="3" key="1">
    <citation type="submission" date="2019-05" db="EMBL/GenBank/DDBJ databases">
        <title>Genome sequence and methylation pattern of the halophilic Archaeon Natrinema versiforme BOL5-4.</title>
        <authorList>
            <person name="DasSarma P."/>
            <person name="Anton B.P."/>
            <person name="DasSarma S.L."/>
            <person name="Martinez F.L."/>
            <person name="Guzman D."/>
            <person name="Roberts R.J."/>
            <person name="DasSarma S."/>
        </authorList>
    </citation>
    <scope>NUCLEOTIDE SEQUENCE [LARGE SCALE GENOMIC DNA]</scope>
    <source>
        <strain evidence="3">BOL5-4</strain>
    </source>
</reference>
<name>A0A4V1FZU7_9EURY</name>
<keyword evidence="1" id="KW-1133">Transmembrane helix</keyword>
<proteinExistence type="predicted"/>
<dbReference type="AlphaFoldDB" id="A0A4V1FZU7"/>
<dbReference type="RefSeq" id="WP_138245557.1">
    <property type="nucleotide sequence ID" value="NZ_CP040330.1"/>
</dbReference>
<accession>A0A4V1FZU7</accession>
<dbReference type="GeneID" id="40266054"/>
<evidence type="ECO:0000313" key="3">
    <source>
        <dbReference type="Proteomes" id="UP000302218"/>
    </source>
</evidence>
<dbReference type="InterPro" id="IPR055712">
    <property type="entry name" value="DUF7288"/>
</dbReference>
<keyword evidence="1" id="KW-0812">Transmembrane</keyword>
<organism evidence="2 3">
    <name type="scientific">Natrinema versiforme</name>
    <dbReference type="NCBI Taxonomy" id="88724"/>
    <lineage>
        <taxon>Archaea</taxon>
        <taxon>Methanobacteriati</taxon>
        <taxon>Methanobacteriota</taxon>
        <taxon>Stenosarchaea group</taxon>
        <taxon>Halobacteria</taxon>
        <taxon>Halobacteriales</taxon>
        <taxon>Natrialbaceae</taxon>
        <taxon>Natrinema</taxon>
    </lineage>
</organism>
<feature type="transmembrane region" description="Helical" evidence="1">
    <location>
        <begin position="20"/>
        <end position="40"/>
    </location>
</feature>
<dbReference type="KEGG" id="nvr:FEJ81_12235"/>
<dbReference type="Proteomes" id="UP000302218">
    <property type="component" value="Chromosome"/>
</dbReference>
<evidence type="ECO:0000256" key="1">
    <source>
        <dbReference type="SAM" id="Phobius"/>
    </source>
</evidence>
<gene>
    <name evidence="2" type="ORF">FEJ81_12235</name>
</gene>
<dbReference type="EMBL" id="CP040330">
    <property type="protein sequence ID" value="QCS43086.1"/>
    <property type="molecule type" value="Genomic_DNA"/>
</dbReference>
<evidence type="ECO:0000313" key="2">
    <source>
        <dbReference type="EMBL" id="QCS43086.1"/>
    </source>
</evidence>
<dbReference type="Pfam" id="PF23959">
    <property type="entry name" value="DUF7288"/>
    <property type="match status" value="1"/>
</dbReference>
<dbReference type="OrthoDB" id="324613at2157"/>
<keyword evidence="1" id="KW-0472">Membrane</keyword>
<sequence length="212" mass="23642">MRGTDDRTDTDRGQAYTLEGFISALIVLMAVLFALQSAVITPTTGGLSDRTVQAQIQQEAQDALIVSNQDGNLSEVTRNWDREGGFENAEQPPAPEEENQTYSVNQFANESTLGHVLKERFSENGWSYNVELHPEEGGKRTFVYQGSPPSSALTASYTVTLYDNQTVTSDSNTDELRDAAEDGNNYEMIPRKYTDDDETPLYNVVEVRVILW</sequence>